<dbReference type="EMBL" id="CAJVQB010010302">
    <property type="protein sequence ID" value="CAG8738648.1"/>
    <property type="molecule type" value="Genomic_DNA"/>
</dbReference>
<keyword evidence="3" id="KW-1185">Reference proteome</keyword>
<evidence type="ECO:0000313" key="3">
    <source>
        <dbReference type="Proteomes" id="UP000789901"/>
    </source>
</evidence>
<accession>A0ABN7V957</accession>
<feature type="region of interest" description="Disordered" evidence="1">
    <location>
        <begin position="1"/>
        <end position="43"/>
    </location>
</feature>
<reference evidence="2 3" key="1">
    <citation type="submission" date="2021-06" db="EMBL/GenBank/DDBJ databases">
        <authorList>
            <person name="Kallberg Y."/>
            <person name="Tangrot J."/>
            <person name="Rosling A."/>
        </authorList>
    </citation>
    <scope>NUCLEOTIDE SEQUENCE [LARGE SCALE GENOMIC DNA]</scope>
    <source>
        <strain evidence="2 3">120-4 pot B 10/14</strain>
    </source>
</reference>
<gene>
    <name evidence="2" type="ORF">GMARGA_LOCUS15140</name>
</gene>
<protein>
    <submittedName>
        <fullName evidence="2">19230_t:CDS:1</fullName>
    </submittedName>
</protein>
<evidence type="ECO:0000313" key="2">
    <source>
        <dbReference type="EMBL" id="CAG8738648.1"/>
    </source>
</evidence>
<sequence>MSKSTTEENLTTNSLPAMSNKSQQQVRTDNIFIQETSENHLEK</sequence>
<dbReference type="Proteomes" id="UP000789901">
    <property type="component" value="Unassembled WGS sequence"/>
</dbReference>
<evidence type="ECO:0000256" key="1">
    <source>
        <dbReference type="SAM" id="MobiDB-lite"/>
    </source>
</evidence>
<comment type="caution">
    <text evidence="2">The sequence shown here is derived from an EMBL/GenBank/DDBJ whole genome shotgun (WGS) entry which is preliminary data.</text>
</comment>
<organism evidence="2 3">
    <name type="scientific">Gigaspora margarita</name>
    <dbReference type="NCBI Taxonomy" id="4874"/>
    <lineage>
        <taxon>Eukaryota</taxon>
        <taxon>Fungi</taxon>
        <taxon>Fungi incertae sedis</taxon>
        <taxon>Mucoromycota</taxon>
        <taxon>Glomeromycotina</taxon>
        <taxon>Glomeromycetes</taxon>
        <taxon>Diversisporales</taxon>
        <taxon>Gigasporaceae</taxon>
        <taxon>Gigaspora</taxon>
    </lineage>
</organism>
<feature type="compositionally biased region" description="Polar residues" evidence="1">
    <location>
        <begin position="1"/>
        <end position="36"/>
    </location>
</feature>
<proteinExistence type="predicted"/>
<name>A0ABN7V957_GIGMA</name>